<evidence type="ECO:0000313" key="7">
    <source>
        <dbReference type="EMBL" id="GEA83096.1"/>
    </source>
</evidence>
<dbReference type="GO" id="GO:0005524">
    <property type="term" value="F:ATP binding"/>
    <property type="evidence" value="ECO:0007669"/>
    <property type="project" value="UniProtKB-KW"/>
</dbReference>
<dbReference type="RefSeq" id="WP_141368604.1">
    <property type="nucleotide sequence ID" value="NZ_BJLQ01000003.1"/>
</dbReference>
<dbReference type="InterPro" id="IPR003439">
    <property type="entry name" value="ABC_transporter-like_ATP-bd"/>
</dbReference>
<protein>
    <submittedName>
        <fullName evidence="7">ABC transporter ATP-binding protein</fullName>
    </submittedName>
</protein>
<evidence type="ECO:0000256" key="2">
    <source>
        <dbReference type="ARBA" id="ARBA00022448"/>
    </source>
</evidence>
<dbReference type="PANTHER" id="PTHR43335:SF4">
    <property type="entry name" value="ABC TRANSPORTER, ATP-BINDING PROTEIN"/>
    <property type="match status" value="1"/>
</dbReference>
<dbReference type="Proteomes" id="UP000320461">
    <property type="component" value="Unassembled WGS sequence"/>
</dbReference>
<dbReference type="EMBL" id="BJLQ01000003">
    <property type="protein sequence ID" value="GEA83096.1"/>
    <property type="molecule type" value="Genomic_DNA"/>
</dbReference>
<evidence type="ECO:0000256" key="5">
    <source>
        <dbReference type="SAM" id="MobiDB-lite"/>
    </source>
</evidence>
<evidence type="ECO:0000256" key="1">
    <source>
        <dbReference type="ARBA" id="ARBA00005417"/>
    </source>
</evidence>
<dbReference type="PANTHER" id="PTHR43335">
    <property type="entry name" value="ABC TRANSPORTER, ATP-BINDING PROTEIN"/>
    <property type="match status" value="1"/>
</dbReference>
<keyword evidence="4 7" id="KW-0067">ATP-binding</keyword>
<dbReference type="SUPFAM" id="SSF52540">
    <property type="entry name" value="P-loop containing nucleoside triphosphate hydrolases"/>
    <property type="match status" value="1"/>
</dbReference>
<evidence type="ECO:0000313" key="8">
    <source>
        <dbReference type="Proteomes" id="UP000320461"/>
    </source>
</evidence>
<gene>
    <name evidence="7" type="ORF">CGE01nite_03470</name>
</gene>
<comment type="caution">
    <text evidence="7">The sequence shown here is derived from an EMBL/GenBank/DDBJ whole genome shotgun (WGS) entry which is preliminary data.</text>
</comment>
<dbReference type="GO" id="GO:0016887">
    <property type="term" value="F:ATP hydrolysis activity"/>
    <property type="evidence" value="ECO:0007669"/>
    <property type="project" value="InterPro"/>
</dbReference>
<reference evidence="7 8" key="1">
    <citation type="submission" date="2019-06" db="EMBL/GenBank/DDBJ databases">
        <title>Whole genome shotgun sequence of Cellulomonas gelida NBRC 3748.</title>
        <authorList>
            <person name="Hosoyama A."/>
            <person name="Uohara A."/>
            <person name="Ohji S."/>
            <person name="Ichikawa N."/>
        </authorList>
    </citation>
    <scope>NUCLEOTIDE SEQUENCE [LARGE SCALE GENOMIC DNA]</scope>
    <source>
        <strain evidence="7 8">NBRC 3748</strain>
    </source>
</reference>
<dbReference type="Gene3D" id="3.40.50.300">
    <property type="entry name" value="P-loop containing nucleotide triphosphate hydrolases"/>
    <property type="match status" value="1"/>
</dbReference>
<dbReference type="InterPro" id="IPR027417">
    <property type="entry name" value="P-loop_NTPase"/>
</dbReference>
<proteinExistence type="inferred from homology"/>
<keyword evidence="3" id="KW-0547">Nucleotide-binding</keyword>
<comment type="similarity">
    <text evidence="1">Belongs to the ABC transporter superfamily.</text>
</comment>
<accession>A0A4Y3KHF3</accession>
<dbReference type="PROSITE" id="PS00211">
    <property type="entry name" value="ABC_TRANSPORTER_1"/>
    <property type="match status" value="1"/>
</dbReference>
<dbReference type="AlphaFoldDB" id="A0A4Y3KHF3"/>
<dbReference type="InterPro" id="IPR017871">
    <property type="entry name" value="ABC_transporter-like_CS"/>
</dbReference>
<keyword evidence="8" id="KW-1185">Reference proteome</keyword>
<sequence>MSQAPPTTHDRPPAGGRADATDGVVRVEHLTKTFGAGAGAVHAVEDLSFEVRPGRVTGFLGPNGAGKTTTLRMLLGLVAPTSGTATVGGLRYDQLERPAHVVGAALEAASFHPGRTARDHLRVYAPQVGVPDSRADEVLALVGLSEVAKRRVGGFSLGMRQRLALATTLLGDPPVLLLDEPANGLDPEGIAWLRGFLRALAREGRTVLVSSHVLSEVEQTVDDVVIIARGRLVHASSLPDLARLARSRVSVVSPDGTALDALVAAQGWTVGSTSRDGDATAYELLDVAAPQVGAAAFAGRVELHRLTGHDVGLEDLFLQLTAAPGDASPAQDAPPAGASYGDAPTTHAPQGGER</sequence>
<dbReference type="Pfam" id="PF00005">
    <property type="entry name" value="ABC_tran"/>
    <property type="match status" value="1"/>
</dbReference>
<dbReference type="InterPro" id="IPR003593">
    <property type="entry name" value="AAA+_ATPase"/>
</dbReference>
<evidence type="ECO:0000256" key="4">
    <source>
        <dbReference type="ARBA" id="ARBA00022840"/>
    </source>
</evidence>
<evidence type="ECO:0000256" key="3">
    <source>
        <dbReference type="ARBA" id="ARBA00022741"/>
    </source>
</evidence>
<dbReference type="OrthoDB" id="9804819at2"/>
<feature type="region of interest" description="Disordered" evidence="5">
    <location>
        <begin position="324"/>
        <end position="354"/>
    </location>
</feature>
<feature type="domain" description="ABC transporter" evidence="6">
    <location>
        <begin position="25"/>
        <end position="254"/>
    </location>
</feature>
<name>A0A4Y3KHF3_9CELL</name>
<organism evidence="7 8">
    <name type="scientific">Cellulomonas gelida</name>
    <dbReference type="NCBI Taxonomy" id="1712"/>
    <lineage>
        <taxon>Bacteria</taxon>
        <taxon>Bacillati</taxon>
        <taxon>Actinomycetota</taxon>
        <taxon>Actinomycetes</taxon>
        <taxon>Micrococcales</taxon>
        <taxon>Cellulomonadaceae</taxon>
        <taxon>Cellulomonas</taxon>
    </lineage>
</organism>
<dbReference type="PROSITE" id="PS50893">
    <property type="entry name" value="ABC_TRANSPORTER_2"/>
    <property type="match status" value="1"/>
</dbReference>
<keyword evidence="2" id="KW-0813">Transport</keyword>
<dbReference type="SMART" id="SM00382">
    <property type="entry name" value="AAA"/>
    <property type="match status" value="1"/>
</dbReference>
<evidence type="ECO:0000259" key="6">
    <source>
        <dbReference type="PROSITE" id="PS50893"/>
    </source>
</evidence>
<dbReference type="CDD" id="cd03268">
    <property type="entry name" value="ABC_BcrA_bacitracin_resist"/>
    <property type="match status" value="1"/>
</dbReference>